<proteinExistence type="predicted"/>
<dbReference type="AlphaFoldDB" id="A0A4Z1K5Y5"/>
<evidence type="ECO:0000313" key="4">
    <source>
        <dbReference type="Proteomes" id="UP000297229"/>
    </source>
</evidence>
<evidence type="ECO:0000313" key="3">
    <source>
        <dbReference type="EMBL" id="TGO79440.1"/>
    </source>
</evidence>
<dbReference type="Pfam" id="PF20253">
    <property type="entry name" value="DUF6604"/>
    <property type="match status" value="1"/>
</dbReference>
<accession>A0A4Z1K5Y5</accession>
<feature type="region of interest" description="Disordered" evidence="1">
    <location>
        <begin position="152"/>
        <end position="196"/>
    </location>
</feature>
<evidence type="ECO:0000259" key="2">
    <source>
        <dbReference type="Pfam" id="PF20253"/>
    </source>
</evidence>
<keyword evidence="4" id="KW-1185">Reference proteome</keyword>
<gene>
    <name evidence="3" type="ORF">BELL_0032g00040</name>
</gene>
<organism evidence="3 4">
    <name type="scientific">Botrytis elliptica</name>
    <dbReference type="NCBI Taxonomy" id="278938"/>
    <lineage>
        <taxon>Eukaryota</taxon>
        <taxon>Fungi</taxon>
        <taxon>Dikarya</taxon>
        <taxon>Ascomycota</taxon>
        <taxon>Pezizomycotina</taxon>
        <taxon>Leotiomycetes</taxon>
        <taxon>Helotiales</taxon>
        <taxon>Sclerotiniaceae</taxon>
        <taxon>Botrytis</taxon>
    </lineage>
</organism>
<sequence>MAHRFPIFDTWKSYKELEKRFFGWLVKTASAIEQDLKSPGSMSRLEYIRRLTKVVTSEKQELPSNVRDDLAQVISKRKEAAEWYGRNNQADEGHMHYLEMLQEILKLFEDLYSKDRNVALDDEANRKTQIDSEITNDEGVTNNQFGSLEIESTNLSSSDSDSDGEINSTGGRARNYRKPKANKKGKNAKNPKSGMIGKNKIEIPMKEQTTRLEADASDPFDEYMRVYFFLKGISTMRTYLLEQWSDYSIELLSLANVSFITNLAMGILQKSEKVLLSNLPSGKQSYESIANIMYPDVNKLMEKIKKAGATDFNELMHFNDESKDSQEHNAVVKIECFTFTHSVLWRRRENPSFIRIEVVQITQVTQRLSDDVQFSSLLTSFAQDYLCYTTWSILSEWRGDFSVDQYQRIPIHRLVAPEDNKKFTLEDKIDLNRNILHELLYEVWHLKKEMDKHDRRNYYPDEFTNGIQEFLKNKKIPIWLVFAAQIMCDIRFILGKEVVHCHDEAVLFSSHMLQLLHNYIMTERLHKLNCLHFVTYALYNDLWRYNLKDWMSPNFDPKSDDWEKHPPPISKKNHEKFSYLRRNPIMCGLLIFGNTIRYHEAGVHHAAFEPSTISCIHLYNALRQESRKDLDEYPEWKDMEFLILIQPVDQLFNQRDEPSNSNDYVVSFEKKIQKRYPTALGLKRISRLAKYFHRTYCFLKYCDHHGCSADFKSLFIAMHSDKLDELLLSLKTIFPGNQLSPPPSDEVPSNFSNCIEDLNDRMELEFLDKEPSKWKKVEFLRAMTRLMEKESLFLYFDWHGVLVACRHVLKRLDEEFRSEIDGAASGISLFPNASDSGQVIHFLLTRLGKSEEVRKDTVQRMRKVFDRRFGRAWSWPGEDKHLVIRAVNSFLVKRPRYKASEVEMELNRMWYYR</sequence>
<name>A0A4Z1K5Y5_9HELO</name>
<dbReference type="EMBL" id="PQXM01000032">
    <property type="protein sequence ID" value="TGO79440.1"/>
    <property type="molecule type" value="Genomic_DNA"/>
</dbReference>
<dbReference type="STRING" id="278938.A0A4Z1K5Y5"/>
<dbReference type="PANTHER" id="PTHR38795:SF1">
    <property type="entry name" value="DUF6604 DOMAIN-CONTAINING PROTEIN"/>
    <property type="match status" value="1"/>
</dbReference>
<protein>
    <recommendedName>
        <fullName evidence="2">DUF6604 domain-containing protein</fullName>
    </recommendedName>
</protein>
<reference evidence="3 4" key="1">
    <citation type="submission" date="2017-12" db="EMBL/GenBank/DDBJ databases">
        <title>Comparative genomics of Botrytis spp.</title>
        <authorList>
            <person name="Valero-Jimenez C.A."/>
            <person name="Tapia P."/>
            <person name="Veloso J."/>
            <person name="Silva-Moreno E."/>
            <person name="Staats M."/>
            <person name="Valdes J.H."/>
            <person name="Van Kan J.A.L."/>
        </authorList>
    </citation>
    <scope>NUCLEOTIDE SEQUENCE [LARGE SCALE GENOMIC DNA]</scope>
    <source>
        <strain evidence="3 4">Be9601</strain>
    </source>
</reference>
<feature type="domain" description="DUF6604" evidence="2">
    <location>
        <begin position="13"/>
        <end position="275"/>
    </location>
</feature>
<feature type="compositionally biased region" description="Basic residues" evidence="1">
    <location>
        <begin position="174"/>
        <end position="189"/>
    </location>
</feature>
<comment type="caution">
    <text evidence="3">The sequence shown here is derived from an EMBL/GenBank/DDBJ whole genome shotgun (WGS) entry which is preliminary data.</text>
</comment>
<evidence type="ECO:0000256" key="1">
    <source>
        <dbReference type="SAM" id="MobiDB-lite"/>
    </source>
</evidence>
<dbReference type="InterPro" id="IPR046539">
    <property type="entry name" value="DUF6604"/>
</dbReference>
<dbReference type="Proteomes" id="UP000297229">
    <property type="component" value="Unassembled WGS sequence"/>
</dbReference>
<dbReference type="PANTHER" id="PTHR38795">
    <property type="entry name" value="DUF6604 DOMAIN-CONTAINING PROTEIN"/>
    <property type="match status" value="1"/>
</dbReference>